<dbReference type="EMBL" id="CP036268">
    <property type="protein sequence ID" value="QDT39888.1"/>
    <property type="molecule type" value="Genomic_DNA"/>
</dbReference>
<reference evidence="1 2" key="1">
    <citation type="submission" date="2019-02" db="EMBL/GenBank/DDBJ databases">
        <title>Deep-cultivation of Planctomycetes and their phenomic and genomic characterization uncovers novel biology.</title>
        <authorList>
            <person name="Wiegand S."/>
            <person name="Jogler M."/>
            <person name="Boedeker C."/>
            <person name="Pinto D."/>
            <person name="Vollmers J."/>
            <person name="Rivas-Marin E."/>
            <person name="Kohn T."/>
            <person name="Peeters S.H."/>
            <person name="Heuer A."/>
            <person name="Rast P."/>
            <person name="Oberbeckmann S."/>
            <person name="Bunk B."/>
            <person name="Jeske O."/>
            <person name="Meyerdierks A."/>
            <person name="Storesund J.E."/>
            <person name="Kallscheuer N."/>
            <person name="Luecker S."/>
            <person name="Lage O.M."/>
            <person name="Pohl T."/>
            <person name="Merkel B.J."/>
            <person name="Hornburger P."/>
            <person name="Mueller R.-W."/>
            <person name="Bruemmer F."/>
            <person name="Labrenz M."/>
            <person name="Spormann A.M."/>
            <person name="Op den Camp H."/>
            <person name="Overmann J."/>
            <person name="Amann R."/>
            <person name="Jetten M.S.M."/>
            <person name="Mascher T."/>
            <person name="Medema M.H."/>
            <person name="Devos D.P."/>
            <person name="Kaster A.-K."/>
            <person name="Ovreas L."/>
            <person name="Rohde M."/>
            <person name="Galperin M.Y."/>
            <person name="Jogler C."/>
        </authorList>
    </citation>
    <scope>NUCLEOTIDE SEQUENCE [LARGE SCALE GENOMIC DNA]</scope>
    <source>
        <strain evidence="1 2">Pan189</strain>
    </source>
</reference>
<name>A0A517R7M3_9PLAN</name>
<sequence length="585" mass="62540">MSQHARLSAARFGRAVVLVVAAFASRPGIAQLQESGGAYAVPLTDAPIAVAQSDYSDLNAFDTPPDVYLTPPSGQSIEPMHMAQATPPAFLPQGMPPAAPMPQAAPPAYAPPMQAMAPTQQMPFGQPMRYGQPMQQMPNMTPMQQMPYGQPIQRTAYMQQMPPAAPASQMQPAPQMQAMPPMQQMQPTAPVAQAAPFQQTSQNPVYMAPETVVGGGQYPGIAPAGGPVYSSPYGEQVFDGSPAFNGGGCGCDTGCGVPEVGCGSCGDACGCGGMSSSLYHGYGGGNGCRKGLAFGFDFVFLKPRFGSNDAFFIERPNSIINQELGHDFETGYRVWLEHIGPDDFGGRFRYFSFDERAQTEFASPAVGETIIVDLDGMQFAPIRGTNGATAIGDFQADSIVATGNLDVSAFDAEMSQRIKFNNWLFNVGGGLRYGRFEQSYQSIYYNGDDIVGGAASSRRFDGIGPTIFAEMRRPIGCSGFSILANVRGSMLYGRHRDDLNSFANGVITAGGTTNNTTFASFRNDDLIPIAESQLGGEWSIWISPKTVFSVQVAWETQVWFGAGNTVSRNDDLGLDGFTVRLGFEF</sequence>
<dbReference type="Pfam" id="PF05150">
    <property type="entry name" value="Legionella_OMP"/>
    <property type="match status" value="1"/>
</dbReference>
<dbReference type="Proteomes" id="UP000317318">
    <property type="component" value="Chromosome"/>
</dbReference>
<dbReference type="KEGG" id="svp:Pan189_43000"/>
<proteinExistence type="predicted"/>
<gene>
    <name evidence="1" type="ORF">Pan189_43000</name>
</gene>
<accession>A0A517R7M3</accession>
<dbReference type="InterPro" id="IPR007825">
    <property type="entry name" value="Major_OMP_Legionella"/>
</dbReference>
<dbReference type="AlphaFoldDB" id="A0A517R7M3"/>
<dbReference type="RefSeq" id="WP_145365996.1">
    <property type="nucleotide sequence ID" value="NZ_CP036268.1"/>
</dbReference>
<evidence type="ECO:0000313" key="2">
    <source>
        <dbReference type="Proteomes" id="UP000317318"/>
    </source>
</evidence>
<organism evidence="1 2">
    <name type="scientific">Stratiformator vulcanicus</name>
    <dbReference type="NCBI Taxonomy" id="2527980"/>
    <lineage>
        <taxon>Bacteria</taxon>
        <taxon>Pseudomonadati</taxon>
        <taxon>Planctomycetota</taxon>
        <taxon>Planctomycetia</taxon>
        <taxon>Planctomycetales</taxon>
        <taxon>Planctomycetaceae</taxon>
        <taxon>Stratiformator</taxon>
    </lineage>
</organism>
<protein>
    <submittedName>
        <fullName evidence="1">Uncharacterized protein</fullName>
    </submittedName>
</protein>
<evidence type="ECO:0000313" key="1">
    <source>
        <dbReference type="EMBL" id="QDT39888.1"/>
    </source>
</evidence>
<keyword evidence="2" id="KW-1185">Reference proteome</keyword>
<dbReference type="OrthoDB" id="271223at2"/>